<gene>
    <name evidence="1" type="ORF">ACFOYY_32705</name>
</gene>
<protein>
    <submittedName>
        <fullName evidence="1">Uncharacterized protein</fullName>
    </submittedName>
</protein>
<comment type="caution">
    <text evidence="1">The sequence shown here is derived from an EMBL/GenBank/DDBJ whole genome shotgun (WGS) entry which is preliminary data.</text>
</comment>
<proteinExistence type="predicted"/>
<evidence type="ECO:0000313" key="1">
    <source>
        <dbReference type="EMBL" id="MFC3984927.1"/>
    </source>
</evidence>
<dbReference type="EMBL" id="JBHSBC010000039">
    <property type="protein sequence ID" value="MFC3984927.1"/>
    <property type="molecule type" value="Genomic_DNA"/>
</dbReference>
<dbReference type="RefSeq" id="WP_386194946.1">
    <property type="nucleotide sequence ID" value="NZ_JBHSBC010000039.1"/>
</dbReference>
<organism evidence="1 2">
    <name type="scientific">Streptosporangium jomthongense</name>
    <dbReference type="NCBI Taxonomy" id="1193683"/>
    <lineage>
        <taxon>Bacteria</taxon>
        <taxon>Bacillati</taxon>
        <taxon>Actinomycetota</taxon>
        <taxon>Actinomycetes</taxon>
        <taxon>Streptosporangiales</taxon>
        <taxon>Streptosporangiaceae</taxon>
        <taxon>Streptosporangium</taxon>
    </lineage>
</organism>
<reference evidence="2" key="1">
    <citation type="journal article" date="2019" name="Int. J. Syst. Evol. Microbiol.">
        <title>The Global Catalogue of Microorganisms (GCM) 10K type strain sequencing project: providing services to taxonomists for standard genome sequencing and annotation.</title>
        <authorList>
            <consortium name="The Broad Institute Genomics Platform"/>
            <consortium name="The Broad Institute Genome Sequencing Center for Infectious Disease"/>
            <person name="Wu L."/>
            <person name="Ma J."/>
        </authorList>
    </citation>
    <scope>NUCLEOTIDE SEQUENCE [LARGE SCALE GENOMIC DNA]</scope>
    <source>
        <strain evidence="2">TBRC 7912</strain>
    </source>
</reference>
<accession>A0ABV8F8A7</accession>
<dbReference type="Proteomes" id="UP001595698">
    <property type="component" value="Unassembled WGS sequence"/>
</dbReference>
<evidence type="ECO:0000313" key="2">
    <source>
        <dbReference type="Proteomes" id="UP001595698"/>
    </source>
</evidence>
<keyword evidence="2" id="KW-1185">Reference proteome</keyword>
<sequence length="173" mass="19326">MTTTVYRSSSSDILKIWDDANSDVRDWHDQIDAFLDEHGLTGRSVFIDTAFGRPCGVGHNDSDVPHGWRVHRTHGYLVPRLTTKEGKLLSVRLGALTRPDPRDQVPGMPKNCIAEGAFMTCGMRPMGGALYVTWPRPIPEKQVDLTIWEKTKLSEYYAALEAIEAAEEVADRG</sequence>
<name>A0ABV8F8A7_9ACTN</name>